<feature type="transmembrane region" description="Helical" evidence="1">
    <location>
        <begin position="6"/>
        <end position="29"/>
    </location>
</feature>
<protein>
    <recommendedName>
        <fullName evidence="2">DUF3592 domain-containing protein</fullName>
    </recommendedName>
</protein>
<evidence type="ECO:0000256" key="1">
    <source>
        <dbReference type="SAM" id="Phobius"/>
    </source>
</evidence>
<feature type="domain" description="DUF3592" evidence="2">
    <location>
        <begin position="41"/>
        <end position="98"/>
    </location>
</feature>
<proteinExistence type="predicted"/>
<name>A0A852U1H3_9ACTN</name>
<keyword evidence="1" id="KW-0812">Transmembrane</keyword>
<dbReference type="RefSeq" id="WP_179644900.1">
    <property type="nucleotide sequence ID" value="NZ_BAAAYY010000031.1"/>
</dbReference>
<accession>A0A852U1H3</accession>
<organism evidence="3 4">
    <name type="scientific">Spinactinospora alkalitolerans</name>
    <dbReference type="NCBI Taxonomy" id="687207"/>
    <lineage>
        <taxon>Bacteria</taxon>
        <taxon>Bacillati</taxon>
        <taxon>Actinomycetota</taxon>
        <taxon>Actinomycetes</taxon>
        <taxon>Streptosporangiales</taxon>
        <taxon>Nocardiopsidaceae</taxon>
        <taxon>Spinactinospora</taxon>
    </lineage>
</organism>
<sequence length="131" mass="13984">MDFDPVLLFPLFPLAVGALFLGVGIRIAVGEYRFLRRAHRTTGTSVPTGNGTLVRFRTREGEEVTASSRVARRFGATPPGRTLTVLYAPEDPREIRLHGLTGTFLLPGLVFCCLGALAAAAGAVLAVLLYG</sequence>
<dbReference type="EMBL" id="JACCCC010000001">
    <property type="protein sequence ID" value="NYE49192.1"/>
    <property type="molecule type" value="Genomic_DNA"/>
</dbReference>
<dbReference type="Proteomes" id="UP000589036">
    <property type="component" value="Unassembled WGS sequence"/>
</dbReference>
<evidence type="ECO:0000313" key="4">
    <source>
        <dbReference type="Proteomes" id="UP000589036"/>
    </source>
</evidence>
<keyword evidence="1" id="KW-1133">Transmembrane helix</keyword>
<keyword evidence="4" id="KW-1185">Reference proteome</keyword>
<evidence type="ECO:0000259" key="2">
    <source>
        <dbReference type="Pfam" id="PF12158"/>
    </source>
</evidence>
<keyword evidence="1" id="KW-0472">Membrane</keyword>
<feature type="transmembrane region" description="Helical" evidence="1">
    <location>
        <begin position="104"/>
        <end position="130"/>
    </location>
</feature>
<dbReference type="AlphaFoldDB" id="A0A852U1H3"/>
<dbReference type="InterPro" id="IPR021994">
    <property type="entry name" value="DUF3592"/>
</dbReference>
<evidence type="ECO:0000313" key="3">
    <source>
        <dbReference type="EMBL" id="NYE49192.1"/>
    </source>
</evidence>
<dbReference type="Pfam" id="PF12158">
    <property type="entry name" value="DUF3592"/>
    <property type="match status" value="1"/>
</dbReference>
<reference evidence="3 4" key="1">
    <citation type="submission" date="2020-07" db="EMBL/GenBank/DDBJ databases">
        <title>Sequencing the genomes of 1000 actinobacteria strains.</title>
        <authorList>
            <person name="Klenk H.-P."/>
        </authorList>
    </citation>
    <scope>NUCLEOTIDE SEQUENCE [LARGE SCALE GENOMIC DNA]</scope>
    <source>
        <strain evidence="3 4">CXB654</strain>
    </source>
</reference>
<comment type="caution">
    <text evidence="3">The sequence shown here is derived from an EMBL/GenBank/DDBJ whole genome shotgun (WGS) entry which is preliminary data.</text>
</comment>
<gene>
    <name evidence="3" type="ORF">HDA32_004312</name>
</gene>